<gene>
    <name evidence="12" type="ORF">Thethe_00860</name>
</gene>
<evidence type="ECO:0000256" key="4">
    <source>
        <dbReference type="ARBA" id="ARBA00018522"/>
    </source>
</evidence>
<comment type="catalytic activity">
    <reaction evidence="10 11">
        <text>L-serine + acetyl-CoA = O-acetyl-L-serine + CoA</text>
        <dbReference type="Rhea" id="RHEA:24560"/>
        <dbReference type="ChEBI" id="CHEBI:33384"/>
        <dbReference type="ChEBI" id="CHEBI:57287"/>
        <dbReference type="ChEBI" id="CHEBI:57288"/>
        <dbReference type="ChEBI" id="CHEBI:58340"/>
        <dbReference type="EC" id="2.3.1.30"/>
    </reaction>
</comment>
<dbReference type="KEGG" id="tto:Thethe_00860"/>
<dbReference type="InterPro" id="IPR042122">
    <property type="entry name" value="Ser_AcTrfase_N_sf"/>
</dbReference>
<evidence type="ECO:0000256" key="8">
    <source>
        <dbReference type="ARBA" id="ARBA00023192"/>
    </source>
</evidence>
<dbReference type="GO" id="GO:0006535">
    <property type="term" value="P:cysteine biosynthetic process from serine"/>
    <property type="evidence" value="ECO:0007669"/>
    <property type="project" value="InterPro"/>
</dbReference>
<evidence type="ECO:0000313" key="13">
    <source>
        <dbReference type="Proteomes" id="UP000010845"/>
    </source>
</evidence>
<dbReference type="InterPro" id="IPR045304">
    <property type="entry name" value="LbH_SAT"/>
</dbReference>
<dbReference type="HOGENOM" id="CLU_051638_10_1_9"/>
<dbReference type="PROSITE" id="PS00101">
    <property type="entry name" value="HEXAPEP_TRANSFERASES"/>
    <property type="match status" value="1"/>
</dbReference>
<dbReference type="InterPro" id="IPR001451">
    <property type="entry name" value="Hexapep"/>
</dbReference>
<dbReference type="NCBIfam" id="NF041874">
    <property type="entry name" value="EPS_EpsC"/>
    <property type="match status" value="1"/>
</dbReference>
<keyword evidence="7" id="KW-0677">Repeat</keyword>
<evidence type="ECO:0000313" key="12">
    <source>
        <dbReference type="EMBL" id="AGB18533.1"/>
    </source>
</evidence>
<keyword evidence="5" id="KW-0028">Amino-acid biosynthesis</keyword>
<dbReference type="InterPro" id="IPR011004">
    <property type="entry name" value="Trimer_LpxA-like_sf"/>
</dbReference>
<reference evidence="12 13" key="1">
    <citation type="submission" date="2012-03" db="EMBL/GenBank/DDBJ databases">
        <title>Complete sequence of chromosome of Thermoanaerobacterium thermosaccharolyticum M0795.</title>
        <authorList>
            <consortium name="US DOE Joint Genome Institute"/>
            <person name="Lucas S."/>
            <person name="Han J."/>
            <person name="Lapidus A."/>
            <person name="Cheng J.-F."/>
            <person name="Goodwin L."/>
            <person name="Pitluck S."/>
            <person name="Peters L."/>
            <person name="Teshima H."/>
            <person name="Detter J.C."/>
            <person name="Han C."/>
            <person name="Tapia R."/>
            <person name="Land M."/>
            <person name="Hauser L."/>
            <person name="Kyrpides N."/>
            <person name="Ivanova N."/>
            <person name="Pagani I."/>
            <person name="Feinberg L."/>
            <person name="Folden J."/>
            <person name="Hogsett D."/>
            <person name="Shaw J."/>
            <person name="Woyke T."/>
        </authorList>
    </citation>
    <scope>NUCLEOTIDE SEQUENCE [LARGE SCALE GENOMIC DNA]</scope>
    <source>
        <strain evidence="12 13">M0795</strain>
    </source>
</reference>
<evidence type="ECO:0000256" key="11">
    <source>
        <dbReference type="PIRNR" id="PIRNR000441"/>
    </source>
</evidence>
<sequence length="172" mass="18829">MLNLIKEDIRKFTGLKVVRFIDIIKCYVHYKGIQAVVLYRLSNWFYNKGYKIIADLIRNYNIRITGCDIGPSSIIGKGLVLPHPNGIVIGENSIIGEDVTILHQVTLGLKDKGVILHPKIGNNVFLGAGAKILGDIKIGNNVDIGANAVVLKDLPDNCVAVSIPAKVVKFKK</sequence>
<evidence type="ECO:0000256" key="3">
    <source>
        <dbReference type="ARBA" id="ARBA00013266"/>
    </source>
</evidence>
<dbReference type="AlphaFoldDB" id="L0II63"/>
<evidence type="ECO:0000256" key="9">
    <source>
        <dbReference type="ARBA" id="ARBA00023315"/>
    </source>
</evidence>
<dbReference type="UniPathway" id="UPA00136">
    <property type="reaction ID" value="UER00199"/>
</dbReference>
<dbReference type="InterPro" id="IPR005881">
    <property type="entry name" value="Ser_O-AcTrfase"/>
</dbReference>
<keyword evidence="6 11" id="KW-0808">Transferase</keyword>
<dbReference type="EC" id="2.3.1.30" evidence="3 11"/>
<dbReference type="Proteomes" id="UP000010845">
    <property type="component" value="Chromosome"/>
</dbReference>
<dbReference type="Gene3D" id="2.160.10.10">
    <property type="entry name" value="Hexapeptide repeat proteins"/>
    <property type="match status" value="1"/>
</dbReference>
<dbReference type="GO" id="GO:0009001">
    <property type="term" value="F:serine O-acetyltransferase activity"/>
    <property type="evidence" value="ECO:0007669"/>
    <property type="project" value="UniProtKB-EC"/>
</dbReference>
<dbReference type="RefSeq" id="WP_015311224.1">
    <property type="nucleotide sequence ID" value="NC_019970.1"/>
</dbReference>
<comment type="similarity">
    <text evidence="2 11">Belongs to the transferase hexapeptide repeat family.</text>
</comment>
<protein>
    <recommendedName>
        <fullName evidence="4 11">Serine acetyltransferase</fullName>
        <ecNumber evidence="3 11">2.3.1.30</ecNumber>
    </recommendedName>
</protein>
<dbReference type="InterPro" id="IPR053376">
    <property type="entry name" value="Serine_acetyltransferase"/>
</dbReference>
<dbReference type="PIRSF" id="PIRSF000441">
    <property type="entry name" value="CysE"/>
    <property type="match status" value="1"/>
</dbReference>
<accession>L0II63</accession>
<dbReference type="Gene3D" id="1.10.3130.10">
    <property type="entry name" value="serine acetyltransferase, domain 1"/>
    <property type="match status" value="1"/>
</dbReference>
<dbReference type="InterPro" id="IPR018357">
    <property type="entry name" value="Hexapep_transf_CS"/>
</dbReference>
<dbReference type="SUPFAM" id="SSF51161">
    <property type="entry name" value="Trimeric LpxA-like enzymes"/>
    <property type="match status" value="1"/>
</dbReference>
<dbReference type="GO" id="GO:0005737">
    <property type="term" value="C:cytoplasm"/>
    <property type="evidence" value="ECO:0007669"/>
    <property type="project" value="InterPro"/>
</dbReference>
<dbReference type="PANTHER" id="PTHR42811">
    <property type="entry name" value="SERINE ACETYLTRANSFERASE"/>
    <property type="match status" value="1"/>
</dbReference>
<dbReference type="PATRIC" id="fig|698948.3.peg.851"/>
<evidence type="ECO:0000256" key="2">
    <source>
        <dbReference type="ARBA" id="ARBA00007274"/>
    </source>
</evidence>
<organism evidence="12 13">
    <name type="scientific">Thermoanaerobacterium thermosaccharolyticum M0795</name>
    <dbReference type="NCBI Taxonomy" id="698948"/>
    <lineage>
        <taxon>Bacteria</taxon>
        <taxon>Bacillati</taxon>
        <taxon>Bacillota</taxon>
        <taxon>Clostridia</taxon>
        <taxon>Thermoanaerobacterales</taxon>
        <taxon>Thermoanaerobacteraceae</taxon>
        <taxon>Thermoanaerobacterium</taxon>
    </lineage>
</organism>
<evidence type="ECO:0000256" key="7">
    <source>
        <dbReference type="ARBA" id="ARBA00022737"/>
    </source>
</evidence>
<evidence type="ECO:0000256" key="6">
    <source>
        <dbReference type="ARBA" id="ARBA00022679"/>
    </source>
</evidence>
<evidence type="ECO:0000256" key="10">
    <source>
        <dbReference type="ARBA" id="ARBA00049486"/>
    </source>
</evidence>
<dbReference type="CDD" id="cd03354">
    <property type="entry name" value="LbH_SAT"/>
    <property type="match status" value="1"/>
</dbReference>
<name>L0II63_THETR</name>
<comment type="pathway">
    <text evidence="1">Amino-acid biosynthesis; L-cysteine biosynthesis; L-cysteine from L-serine: step 1/2.</text>
</comment>
<keyword evidence="8" id="KW-0198">Cysteine biosynthesis</keyword>
<evidence type="ECO:0000256" key="5">
    <source>
        <dbReference type="ARBA" id="ARBA00022605"/>
    </source>
</evidence>
<keyword evidence="9 11" id="KW-0012">Acyltransferase</keyword>
<evidence type="ECO:0000256" key="1">
    <source>
        <dbReference type="ARBA" id="ARBA00004876"/>
    </source>
</evidence>
<dbReference type="Pfam" id="PF00132">
    <property type="entry name" value="Hexapep"/>
    <property type="match status" value="1"/>
</dbReference>
<dbReference type="EMBL" id="CP003066">
    <property type="protein sequence ID" value="AGB18533.1"/>
    <property type="molecule type" value="Genomic_DNA"/>
</dbReference>
<proteinExistence type="inferred from homology"/>